<sequence length="375" mass="41393">MNRRAYLSATGLLLLAGCSTQDTSETTTSPSTSTPESTTTASSTTESPSPTTETQTSTPEPTEEPPTTETETEAPDKADQILTLAQEDLDDGVVAFADLAAPDGGFQDLNATIQFPFDDVSAPLFRARGHFGTLTQYELDERQRQRLARLEEVYWFLWWTGKTHESLNVTLSRTNNAVSRFYGEEYSRVDSAVDQITDSLEPAEESLDNLLDESSASSLDEIDELEPDDYDQKVDALEREISQFDAFADVLVSMRNGVRRLQRGFDEYLGGSYEEATETFFRAAVAFEDVSEALADVEPIEALDTYVEEFACLSDSLARGSDTLGEAATAGDLDIPERQTDKEDEAQTAFESCELTAEKIPSIPAFFDELPDERN</sequence>
<gene>
    <name evidence="2" type="ORF">Hfx1149_02395</name>
</gene>
<dbReference type="EMBL" id="VZUS01000001">
    <property type="protein sequence ID" value="KAB1186938.1"/>
    <property type="molecule type" value="Genomic_DNA"/>
</dbReference>
<dbReference type="RefSeq" id="WP_151135094.1">
    <property type="nucleotide sequence ID" value="NZ_VZUS01000001.1"/>
</dbReference>
<name>A0A643JUW3_9EURY</name>
<evidence type="ECO:0000256" key="1">
    <source>
        <dbReference type="SAM" id="MobiDB-lite"/>
    </source>
</evidence>
<organism evidence="2">
    <name type="scientific">Haloferax sp. CBA1149</name>
    <dbReference type="NCBI Taxonomy" id="2650753"/>
    <lineage>
        <taxon>Archaea</taxon>
        <taxon>Methanobacteriati</taxon>
        <taxon>Methanobacteriota</taxon>
        <taxon>Stenosarchaea group</taxon>
        <taxon>Halobacteria</taxon>
        <taxon>Halobacteriales</taxon>
        <taxon>Haloferacaceae</taxon>
        <taxon>Haloferax</taxon>
    </lineage>
</organism>
<comment type="caution">
    <text evidence="2">The sequence shown here is derived from an EMBL/GenBank/DDBJ whole genome shotgun (WGS) entry which is preliminary data.</text>
</comment>
<dbReference type="AlphaFoldDB" id="A0A643JUW3"/>
<accession>A0A643JUW3</accession>
<proteinExistence type="predicted"/>
<feature type="region of interest" description="Disordered" evidence="1">
    <location>
        <begin position="18"/>
        <end position="75"/>
    </location>
</feature>
<reference evidence="2" key="1">
    <citation type="submission" date="2019-09" db="EMBL/GenBank/DDBJ databases">
        <title>Genomic analysis of Haloferax sp. CBA1149.</title>
        <authorList>
            <person name="Roh S.W."/>
        </authorList>
    </citation>
    <scope>NUCLEOTIDE SEQUENCE</scope>
    <source>
        <strain evidence="2">CBA1149</strain>
    </source>
</reference>
<evidence type="ECO:0000313" key="2">
    <source>
        <dbReference type="EMBL" id="KAB1186938.1"/>
    </source>
</evidence>
<dbReference type="PROSITE" id="PS51257">
    <property type="entry name" value="PROKAR_LIPOPROTEIN"/>
    <property type="match status" value="1"/>
</dbReference>
<feature type="compositionally biased region" description="Low complexity" evidence="1">
    <location>
        <begin position="19"/>
        <end position="69"/>
    </location>
</feature>
<protein>
    <submittedName>
        <fullName evidence="2">Uncharacterized protein</fullName>
    </submittedName>
</protein>